<dbReference type="EMBL" id="FNCJ01000013">
    <property type="protein sequence ID" value="SDH82874.1"/>
    <property type="molecule type" value="Genomic_DNA"/>
</dbReference>
<protein>
    <submittedName>
        <fullName evidence="1">Uncharacterized protein</fullName>
    </submittedName>
</protein>
<organism evidence="1 2">
    <name type="scientific">Paraburkholderia phenazinium</name>
    <dbReference type="NCBI Taxonomy" id="60549"/>
    <lineage>
        <taxon>Bacteria</taxon>
        <taxon>Pseudomonadati</taxon>
        <taxon>Pseudomonadota</taxon>
        <taxon>Betaproteobacteria</taxon>
        <taxon>Burkholderiales</taxon>
        <taxon>Burkholderiaceae</taxon>
        <taxon>Paraburkholderia</taxon>
    </lineage>
</organism>
<evidence type="ECO:0000313" key="2">
    <source>
        <dbReference type="Proteomes" id="UP000199706"/>
    </source>
</evidence>
<dbReference type="RefSeq" id="WP_090688486.1">
    <property type="nucleotide sequence ID" value="NZ_CADERL010000013.1"/>
</dbReference>
<dbReference type="Proteomes" id="UP000199706">
    <property type="component" value="Unassembled WGS sequence"/>
</dbReference>
<name>A0A1G8FL57_9BURK</name>
<dbReference type="OrthoDB" id="9008810at2"/>
<gene>
    <name evidence="1" type="ORF">SAMN05216466_113234</name>
</gene>
<dbReference type="AlphaFoldDB" id="A0A1G8FL57"/>
<evidence type="ECO:0000313" key="1">
    <source>
        <dbReference type="EMBL" id="SDH82874.1"/>
    </source>
</evidence>
<reference evidence="1 2" key="1">
    <citation type="submission" date="2016-10" db="EMBL/GenBank/DDBJ databases">
        <authorList>
            <person name="de Groot N.N."/>
        </authorList>
    </citation>
    <scope>NUCLEOTIDE SEQUENCE [LARGE SCALE GENOMIC DNA]</scope>
    <source>
        <strain evidence="1 2">LMG 2247</strain>
    </source>
</reference>
<proteinExistence type="predicted"/>
<sequence length="118" mass="13549">MTGDNKLDDAERADLLCFLVLSQLIGHASTGQWLRTAHVVEATRMWLASNSAQCDWLERVKLAKMSVDLAPQFLIFPWFMDPTAMVKLFVNGWQLDYRSPILRGMLDVCAEHLLRRLE</sequence>
<accession>A0A1G8FL57</accession>